<evidence type="ECO:0000313" key="2">
    <source>
        <dbReference type="Proteomes" id="UP000237365"/>
    </source>
</evidence>
<proteinExistence type="predicted"/>
<name>A0AB35YY63_SERMA</name>
<sequence length="269" mass="30850">MNSFVTTRTKKVFENINISKYIVQDPLLSDCIGMGRANSGDYSRVQGFNCGKDFGYALLTYFTSRALNIQRMPYCEDRIYNKFHFRNKHENEILQSLDKERVSEICREIHEIYMHTQRHLQQAGLDDVNLCRELRGDDANNYIKSILVRKAASEMLGKDHMHIEMDSLNSFGDAGEYSGAISLQLGIPAKDILYCYKFIESKHTNSWLVEPGEWVVINRSPNGLVKLPTSSVIVRDDKWYNDILNGINVKSAVDYLSKDSPLVLRGNYS</sequence>
<accession>A0AB35YY63</accession>
<gene>
    <name evidence="1" type="ORF">C3R40_001865</name>
</gene>
<dbReference type="Proteomes" id="UP000237365">
    <property type="component" value="Unassembled WGS sequence"/>
</dbReference>
<comment type="caution">
    <text evidence="1">The sequence shown here is derived from an EMBL/GenBank/DDBJ whole genome shotgun (WGS) entry which is preliminary data.</text>
</comment>
<reference evidence="1 2" key="2">
    <citation type="submission" date="2024-07" db="EMBL/GenBank/DDBJ databases">
        <authorList>
            <person name="Raymann K."/>
        </authorList>
    </citation>
    <scope>NUCLEOTIDE SEQUENCE [LARGE SCALE GENOMIC DNA]</scope>
    <source>
        <strain evidence="1 2">KZ19</strain>
    </source>
</reference>
<protein>
    <submittedName>
        <fullName evidence="1">Uncharacterized protein</fullName>
    </submittedName>
</protein>
<dbReference type="RefSeq" id="WP_146049818.1">
    <property type="nucleotide sequence ID" value="NZ_JBQPLU010000013.1"/>
</dbReference>
<evidence type="ECO:0000313" key="1">
    <source>
        <dbReference type="EMBL" id="MEX3185362.1"/>
    </source>
</evidence>
<reference evidence="1 2" key="1">
    <citation type="submission" date="2024-07" db="EMBL/GenBank/DDBJ databases">
        <title>Making a pathogen? Evaluating the impact of protist predation on the evolution of virulence in Serratia marcescens.</title>
        <authorList>
            <person name="Hopkins H."/>
            <person name="Lopezguerra C."/>
            <person name="Lau M.-J."/>
        </authorList>
    </citation>
    <scope>NUCLEOTIDE SEQUENCE [LARGE SCALE GENOMIC DNA]</scope>
    <source>
        <strain evidence="1 2">KZ19</strain>
    </source>
</reference>
<dbReference type="EMBL" id="PQGI02000001">
    <property type="protein sequence ID" value="MEX3185362.1"/>
    <property type="molecule type" value="Genomic_DNA"/>
</dbReference>
<organism evidence="1 2">
    <name type="scientific">Serratia marcescens</name>
    <dbReference type="NCBI Taxonomy" id="615"/>
    <lineage>
        <taxon>Bacteria</taxon>
        <taxon>Pseudomonadati</taxon>
        <taxon>Pseudomonadota</taxon>
        <taxon>Gammaproteobacteria</taxon>
        <taxon>Enterobacterales</taxon>
        <taxon>Yersiniaceae</taxon>
        <taxon>Serratia</taxon>
    </lineage>
</organism>
<dbReference type="AlphaFoldDB" id="A0AB35YY63"/>